<sequence>LIIAPPDHAKTTWVAIIYAAWRIGRDPTCHFGFISNTATQAYKPSVAVRDTIWQNPRYREIFRKVRPDFIKGWAEKEWFVKRKAPGDKDPSFVAAGVFGPILGGRMDELLFDDICDQENTATVHQREKLREWVKATAMTRVVPGGRVGGIMTRWHEKDIGAWFAEQGWLIIHMPMVGYGGKEKCPFCRKLPPEQSLHFEGGADAPLWPERCGPVVVADKRKTLGPLRFEGMCQGNPTVPQGTLLKRAWFRLEEQIPAAFDYVLQIWDTAYESEEEGAEKGSDASYSACITLGVFRNEVYILGCFKQRMGWPDLLRACYTQFRSQGVRYGGQFPQLVLIEDKASGKSLIQALKSGQGRNKATGDPLLPVKPVPARQSKEERAKSVSGFIEAGQVHLPQGAAWAEPLIDQCAAFPKAAHEDDVDALIHGLRFIFLGDEQQQQVVAEYEQSEVISPDLDRADAGWGAD</sequence>
<dbReference type="InterPro" id="IPR035421">
    <property type="entry name" value="Terminase_6C"/>
</dbReference>
<dbReference type="Pfam" id="PF17289">
    <property type="entry name" value="Terminase_6C"/>
    <property type="match status" value="1"/>
</dbReference>
<dbReference type="EMBL" id="LAZR01024581">
    <property type="protein sequence ID" value="KKL74659.1"/>
    <property type="molecule type" value="Genomic_DNA"/>
</dbReference>
<proteinExistence type="predicted"/>
<protein>
    <recommendedName>
        <fullName evidence="3">Terminase large subunit gp17-like C-terminal domain-containing protein</fullName>
    </recommendedName>
</protein>
<gene>
    <name evidence="4" type="ORF">LCGC14_2062670</name>
</gene>
<dbReference type="AlphaFoldDB" id="A0A0F9EKU8"/>
<feature type="region of interest" description="Disordered" evidence="2">
    <location>
        <begin position="353"/>
        <end position="374"/>
    </location>
</feature>
<feature type="non-terminal residue" evidence="4">
    <location>
        <position position="1"/>
    </location>
</feature>
<name>A0A0F9EKU8_9ZZZZ</name>
<dbReference type="InterPro" id="IPR006517">
    <property type="entry name" value="Phage_terminase_lsu-like_C"/>
</dbReference>
<comment type="caution">
    <text evidence="4">The sequence shown here is derived from an EMBL/GenBank/DDBJ whole genome shotgun (WGS) entry which is preliminary data.</text>
</comment>
<evidence type="ECO:0000313" key="4">
    <source>
        <dbReference type="EMBL" id="KKL74659.1"/>
    </source>
</evidence>
<organism evidence="4">
    <name type="scientific">marine sediment metagenome</name>
    <dbReference type="NCBI Taxonomy" id="412755"/>
    <lineage>
        <taxon>unclassified sequences</taxon>
        <taxon>metagenomes</taxon>
        <taxon>ecological metagenomes</taxon>
    </lineage>
</organism>
<reference evidence="4" key="1">
    <citation type="journal article" date="2015" name="Nature">
        <title>Complex archaea that bridge the gap between prokaryotes and eukaryotes.</title>
        <authorList>
            <person name="Spang A."/>
            <person name="Saw J.H."/>
            <person name="Jorgensen S.L."/>
            <person name="Zaremba-Niedzwiedzka K."/>
            <person name="Martijn J."/>
            <person name="Lind A.E."/>
            <person name="van Eijk R."/>
            <person name="Schleper C."/>
            <person name="Guy L."/>
            <person name="Ettema T.J."/>
        </authorList>
    </citation>
    <scope>NUCLEOTIDE SEQUENCE</scope>
</reference>
<accession>A0A0F9EKU8</accession>
<keyword evidence="1" id="KW-1188">Viral release from host cell</keyword>
<dbReference type="NCBIfam" id="TIGR01630">
    <property type="entry name" value="psiM2_ORF9"/>
    <property type="match status" value="1"/>
</dbReference>
<evidence type="ECO:0000256" key="2">
    <source>
        <dbReference type="SAM" id="MobiDB-lite"/>
    </source>
</evidence>
<feature type="domain" description="Terminase large subunit gp17-like C-terminal" evidence="3">
    <location>
        <begin position="334"/>
        <end position="427"/>
    </location>
</feature>
<evidence type="ECO:0000256" key="1">
    <source>
        <dbReference type="ARBA" id="ARBA00022612"/>
    </source>
</evidence>
<evidence type="ECO:0000259" key="3">
    <source>
        <dbReference type="Pfam" id="PF17289"/>
    </source>
</evidence>